<accession>A0A1J1IDY8</accession>
<sequence length="108" mass="11896">MKKLSSITCLLLLIISEIKSELVSCSSLEKEVGQEHITCIITDDINVVGVELSSYSDGSVIEIKIENNKNRFLPVKVAESFPNLKLYNAAHGSVESLSKENFKGLLKL</sequence>
<keyword evidence="3" id="KW-1185">Reference proteome</keyword>
<dbReference type="Proteomes" id="UP000183832">
    <property type="component" value="Unassembled WGS sequence"/>
</dbReference>
<reference evidence="2 3" key="1">
    <citation type="submission" date="2015-04" db="EMBL/GenBank/DDBJ databases">
        <authorList>
            <person name="Syromyatnikov M.Y."/>
            <person name="Popov V.N."/>
        </authorList>
    </citation>
    <scope>NUCLEOTIDE SEQUENCE [LARGE SCALE GENOMIC DNA]</scope>
</reference>
<dbReference type="AlphaFoldDB" id="A0A1J1IDY8"/>
<protein>
    <submittedName>
        <fullName evidence="2">CLUMA_CG011826, isoform A</fullName>
    </submittedName>
</protein>
<feature type="signal peptide" evidence="1">
    <location>
        <begin position="1"/>
        <end position="20"/>
    </location>
</feature>
<evidence type="ECO:0000313" key="2">
    <source>
        <dbReference type="EMBL" id="CRK98469.1"/>
    </source>
</evidence>
<proteinExistence type="predicted"/>
<dbReference type="EMBL" id="CVRI01000047">
    <property type="protein sequence ID" value="CRK98469.1"/>
    <property type="molecule type" value="Genomic_DNA"/>
</dbReference>
<gene>
    <name evidence="2" type="ORF">CLUMA_CG011826</name>
</gene>
<evidence type="ECO:0000256" key="1">
    <source>
        <dbReference type="SAM" id="SignalP"/>
    </source>
</evidence>
<evidence type="ECO:0000313" key="3">
    <source>
        <dbReference type="Proteomes" id="UP000183832"/>
    </source>
</evidence>
<name>A0A1J1IDY8_9DIPT</name>
<keyword evidence="1" id="KW-0732">Signal</keyword>
<organism evidence="2 3">
    <name type="scientific">Clunio marinus</name>
    <dbReference type="NCBI Taxonomy" id="568069"/>
    <lineage>
        <taxon>Eukaryota</taxon>
        <taxon>Metazoa</taxon>
        <taxon>Ecdysozoa</taxon>
        <taxon>Arthropoda</taxon>
        <taxon>Hexapoda</taxon>
        <taxon>Insecta</taxon>
        <taxon>Pterygota</taxon>
        <taxon>Neoptera</taxon>
        <taxon>Endopterygota</taxon>
        <taxon>Diptera</taxon>
        <taxon>Nematocera</taxon>
        <taxon>Chironomoidea</taxon>
        <taxon>Chironomidae</taxon>
        <taxon>Clunio</taxon>
    </lineage>
</organism>
<feature type="chain" id="PRO_5012881997" evidence="1">
    <location>
        <begin position="21"/>
        <end position="108"/>
    </location>
</feature>